<dbReference type="EC" id="3.4.19.5" evidence="3"/>
<comment type="caution">
    <text evidence="3">The sequence shown here is derived from an EMBL/GenBank/DDBJ whole genome shotgun (WGS) entry which is preliminary data.</text>
</comment>
<dbReference type="NCBIfam" id="TIGR01975">
    <property type="entry name" value="isoAsp_dipep"/>
    <property type="match status" value="1"/>
</dbReference>
<evidence type="ECO:0000259" key="2">
    <source>
        <dbReference type="Pfam" id="PF01979"/>
    </source>
</evidence>
<evidence type="ECO:0000256" key="1">
    <source>
        <dbReference type="ARBA" id="ARBA00001947"/>
    </source>
</evidence>
<organism evidence="3">
    <name type="scientific">Fervidicoccus fontis</name>
    <dbReference type="NCBI Taxonomy" id="683846"/>
    <lineage>
        <taxon>Archaea</taxon>
        <taxon>Thermoproteota</taxon>
        <taxon>Thermoprotei</taxon>
        <taxon>Fervidicoccales</taxon>
        <taxon>Fervidicoccaceae</taxon>
        <taxon>Fervidicoccus</taxon>
    </lineage>
</organism>
<dbReference type="Gene3D" id="3.20.20.140">
    <property type="entry name" value="Metal-dependent hydrolases"/>
    <property type="match status" value="1"/>
</dbReference>
<dbReference type="Gene3D" id="2.30.40.10">
    <property type="entry name" value="Urease, subunit C, domain 1"/>
    <property type="match status" value="1"/>
</dbReference>
<dbReference type="PANTHER" id="PTHR11647">
    <property type="entry name" value="HYDRANTOINASE/DIHYDROPYRIMIDINASE FAMILY MEMBER"/>
    <property type="match status" value="1"/>
</dbReference>
<dbReference type="InterPro" id="IPR050378">
    <property type="entry name" value="Metallo-dep_Hydrolases_sf"/>
</dbReference>
<dbReference type="InterPro" id="IPR006680">
    <property type="entry name" value="Amidohydro-rel"/>
</dbReference>
<dbReference type="GO" id="GO:0008798">
    <property type="term" value="F:beta-aspartyl-peptidase activity"/>
    <property type="evidence" value="ECO:0007669"/>
    <property type="project" value="UniProtKB-EC"/>
</dbReference>
<dbReference type="Pfam" id="PF01979">
    <property type="entry name" value="Amidohydro_1"/>
    <property type="match status" value="1"/>
</dbReference>
<sequence length="385" mass="41097">MSEPLIIRGGKIYSPEYVGKADILSFNKKVASIKRSIDENEVREVLGNPKVINAEGCLILPGIIDQHVHINGAGGEGGPLFRTAPIKSEDLLKTGITTVVGLLGTDGITRSLKDLLMKARQLSMEGITAYIYTGSYQIPSPTITGSVVSDIILINEVIGVKISLSDHRSSHPSKEELLRLASEARVGGILSGKAGVVHIHMGEESTGFTPILEITEETGIPITQFAPTHVNRSHSVLESSLEFGRRGGYLDVTTGVSKKSGFSKSVKPSEAVSFLIKSGIPVEKITMSSDGNGSMPEFDEGGNLLKVLVSPVDSMLSEFKDLVTVEKVKLEDAVRIVSTNVAHHLMLHGKGKIEKGSDADFIVLGEEDLDLKAVISGGEVKSSFS</sequence>
<gene>
    <name evidence="3" type="ORF">ENW83_04930</name>
</gene>
<dbReference type="GO" id="GO:0016810">
    <property type="term" value="F:hydrolase activity, acting on carbon-nitrogen (but not peptide) bonds"/>
    <property type="evidence" value="ECO:0007669"/>
    <property type="project" value="InterPro"/>
</dbReference>
<dbReference type="InterPro" id="IPR011059">
    <property type="entry name" value="Metal-dep_hydrolase_composite"/>
</dbReference>
<dbReference type="PANTHER" id="PTHR11647:SF1">
    <property type="entry name" value="COLLAPSIN RESPONSE MEDIATOR PROTEIN"/>
    <property type="match status" value="1"/>
</dbReference>
<dbReference type="EMBL" id="DTLS01000145">
    <property type="protein sequence ID" value="HGZ60528.1"/>
    <property type="molecule type" value="Genomic_DNA"/>
</dbReference>
<reference evidence="3" key="1">
    <citation type="journal article" date="2020" name="mSystems">
        <title>Genome- and Community-Level Interaction Insights into Carbon Utilization and Element Cycling Functions of Hydrothermarchaeota in Hydrothermal Sediment.</title>
        <authorList>
            <person name="Zhou Z."/>
            <person name="Liu Y."/>
            <person name="Xu W."/>
            <person name="Pan J."/>
            <person name="Luo Z.H."/>
            <person name="Li M."/>
        </authorList>
    </citation>
    <scope>NUCLEOTIDE SEQUENCE [LARGE SCALE GENOMIC DNA]</scope>
    <source>
        <strain evidence="3">SpSt-885</strain>
    </source>
</reference>
<dbReference type="InterPro" id="IPR032466">
    <property type="entry name" value="Metal_Hydrolase"/>
</dbReference>
<accession>A0A7J3SMX2</accession>
<protein>
    <submittedName>
        <fullName evidence="3">Beta-aspartyl-peptidase</fullName>
        <ecNumber evidence="3">3.4.19.5</ecNumber>
    </submittedName>
</protein>
<name>A0A7J3SMX2_9CREN</name>
<dbReference type="SUPFAM" id="SSF51556">
    <property type="entry name" value="Metallo-dependent hydrolases"/>
    <property type="match status" value="1"/>
</dbReference>
<keyword evidence="3" id="KW-0378">Hydrolase</keyword>
<dbReference type="AlphaFoldDB" id="A0A7J3SMX2"/>
<dbReference type="InterPro" id="IPR010229">
    <property type="entry name" value="Pept_M38_dipep"/>
</dbReference>
<proteinExistence type="predicted"/>
<dbReference type="PIRSF" id="PIRSF001238">
    <property type="entry name" value="IadA"/>
    <property type="match status" value="1"/>
</dbReference>
<feature type="domain" description="Amidohydrolase-related" evidence="2">
    <location>
        <begin position="59"/>
        <end position="380"/>
    </location>
</feature>
<comment type="cofactor">
    <cofactor evidence="1">
        <name>Zn(2+)</name>
        <dbReference type="ChEBI" id="CHEBI:29105"/>
    </cofactor>
</comment>
<dbReference type="SUPFAM" id="SSF51338">
    <property type="entry name" value="Composite domain of metallo-dependent hydrolases"/>
    <property type="match status" value="1"/>
</dbReference>
<evidence type="ECO:0000313" key="3">
    <source>
        <dbReference type="EMBL" id="HGZ60528.1"/>
    </source>
</evidence>